<dbReference type="InterPro" id="IPR035647">
    <property type="entry name" value="EFG_III/V"/>
</dbReference>
<dbReference type="GO" id="GO:0003924">
    <property type="term" value="F:GTPase activity"/>
    <property type="evidence" value="ECO:0007669"/>
    <property type="project" value="EnsemblFungi"/>
</dbReference>
<keyword evidence="12" id="KW-1185">Reference proteome</keyword>
<dbReference type="InterPro" id="IPR000640">
    <property type="entry name" value="EFG_V-like"/>
</dbReference>
<reference evidence="11 12" key="1">
    <citation type="journal article" date="2016" name="Proc. Natl. Acad. Sci. U.S.A.">
        <title>Comparative genomics of biotechnologically important yeasts.</title>
        <authorList>
            <person name="Riley R."/>
            <person name="Haridas S."/>
            <person name="Wolfe K.H."/>
            <person name="Lopes M.R."/>
            <person name="Hittinger C.T."/>
            <person name="Goeker M."/>
            <person name="Salamov A.A."/>
            <person name="Wisecaver J.H."/>
            <person name="Long T.M."/>
            <person name="Calvey C.H."/>
            <person name="Aerts A.L."/>
            <person name="Barry K.W."/>
            <person name="Choi C."/>
            <person name="Clum A."/>
            <person name="Coughlan A.Y."/>
            <person name="Deshpande S."/>
            <person name="Douglass A.P."/>
            <person name="Hanson S.J."/>
            <person name="Klenk H.-P."/>
            <person name="LaButti K.M."/>
            <person name="Lapidus A."/>
            <person name="Lindquist E.A."/>
            <person name="Lipzen A.M."/>
            <person name="Meier-Kolthoff J.P."/>
            <person name="Ohm R.A."/>
            <person name="Otillar R.P."/>
            <person name="Pangilinan J.L."/>
            <person name="Peng Y."/>
            <person name="Rokas A."/>
            <person name="Rosa C.A."/>
            <person name="Scheuner C."/>
            <person name="Sibirny A.A."/>
            <person name="Slot J.C."/>
            <person name="Stielow J.B."/>
            <person name="Sun H."/>
            <person name="Kurtzman C.P."/>
            <person name="Blackwell M."/>
            <person name="Grigoriev I.V."/>
            <person name="Jeffries T.W."/>
        </authorList>
    </citation>
    <scope>NUCLEOTIDE SEQUENCE [LARGE SCALE GENOMIC DNA]</scope>
    <source>
        <strain evidence="12">ATCC 58044 / CBS 1984 / NCYC 433 / NRRL Y-366-8</strain>
    </source>
</reference>
<dbReference type="InterPro" id="IPR000795">
    <property type="entry name" value="T_Tr_GTP-bd_dom"/>
</dbReference>
<dbReference type="SUPFAM" id="SSF54980">
    <property type="entry name" value="EF-G C-terminal domain-like"/>
    <property type="match status" value="2"/>
</dbReference>
<evidence type="ECO:0000313" key="11">
    <source>
        <dbReference type="EMBL" id="ODQ61879.1"/>
    </source>
</evidence>
<dbReference type="Gene3D" id="3.30.70.870">
    <property type="entry name" value="Elongation Factor G (Translational Gtpase), domain 3"/>
    <property type="match status" value="1"/>
</dbReference>
<dbReference type="NCBIfam" id="TIGR00231">
    <property type="entry name" value="small_GTP"/>
    <property type="match status" value="1"/>
</dbReference>
<dbReference type="InterPro" id="IPR041095">
    <property type="entry name" value="EFG_II"/>
</dbReference>
<comment type="subcellular location">
    <subcellularLocation>
        <location evidence="1">Cytoplasm</location>
    </subcellularLocation>
</comment>
<dbReference type="Pfam" id="PF25118">
    <property type="entry name" value="EFL1"/>
    <property type="match status" value="1"/>
</dbReference>
<dbReference type="Pfam" id="PF14492">
    <property type="entry name" value="EFG_III"/>
    <property type="match status" value="1"/>
</dbReference>
<dbReference type="CDD" id="cd01885">
    <property type="entry name" value="EF2"/>
    <property type="match status" value="1"/>
</dbReference>
<dbReference type="GeneID" id="30198634"/>
<protein>
    <recommendedName>
        <fullName evidence="8">Ribosome assembly protein 1</fullName>
    </recommendedName>
    <alternativeName>
        <fullName evidence="9">Elongation factor-like 1</fullName>
    </alternativeName>
</protein>
<dbReference type="PRINTS" id="PR00315">
    <property type="entry name" value="ELONGATNFCT"/>
</dbReference>
<dbReference type="Pfam" id="PF00679">
    <property type="entry name" value="EFG_C"/>
    <property type="match status" value="1"/>
</dbReference>
<dbReference type="OrthoDB" id="364892at2759"/>
<dbReference type="CDD" id="cd01681">
    <property type="entry name" value="aeEF2_snRNP_like_IV"/>
    <property type="match status" value="1"/>
</dbReference>
<evidence type="ECO:0000256" key="8">
    <source>
        <dbReference type="ARBA" id="ARBA00068031"/>
    </source>
</evidence>
<keyword evidence="3" id="KW-0690">Ribosome biogenesis</keyword>
<dbReference type="InterPro" id="IPR027417">
    <property type="entry name" value="P-loop_NTPase"/>
</dbReference>
<sequence>MKVTSAELKRLQKDPSSIRNICILAHVDHGKTSLSDSLLASNGIISQRLAGKVRYLDSRPDEQLRGITMESSAISLYFRVLHKQEDGEVLAKEHLINLIDSPGHIDFSSEVSTASRLCDGAVVLVDVVEGVCSQTITVLRQCWIDKLKPILVLNKIDRLISELRLSPGEAYTHLSKVIEQVNVVIGSFYSGERMQADYLWREKQEKDGADLQEEYVEKDDKDIYFDPAQNNVIFASAVDGWGFNIGQFARFYEARLGTKRENLQKVLWGDFYLDPKTKKIISHKGLKGRTLKPLFVSLILDNIWKIYENILIEKNVEVLEKIIKTLNIKILPRDLRSKDNKNLLNQVMGQWLPVSSAVLLTVTEKLPSPLFSQEERIPTILESAPNHELIDPVLKKAMLSCDNTGPVSAYVSKILSIPEDELPRNQSTMTQDEIMERGRKARELAAQAAEHAKLYGDDKKADEIEELAANLDEFSITGNGNVATATTAAADPYGMFEYEEEEEEEEEIELTREELIGFARVYSGTLKVGQELTILEPKYDPTNPNEHIQKATITELYLLMGKELVPLDEVPSGNIAGIGGLAGKILKNGTLIEPDVVGVNLAGISLLSPPIVRVALEPVNPTQMDKLERGLQLLNQADPCVQTFLEDTGEHILATAGELHLERCLKDLRERFAGIEIQASEPVIPYRETFIETPEMNPPKNQELGRGVQTFELGTVSVKLRSIPLPQPVIDFLIEHQSSINKFVNAINKRLTTTILDAESFKQKLQQLLDQDEKHGDIWKNIVERASAFGPKRSGPNILFDSSTKSIRRLFETSEEADQKRFRFENSIINGFQLGTSNGPLCHEPIQGIAVIVEEIEEKEATDETPVIPNLLGRLITTTRDTIHQTVLDWSPRIMLAMYTCDIQASAEVLGKVYAVVQRRRGHILSEEMKEGTPFFQIVARLPVVEAFGFSEDIRKKTSGAASPQLVFSGFEAIDEDPFWVPTTEEELEKLGEWAERENIARKYMNTIRKRKGLFVEEKVVQNAEKQRTLKRN</sequence>
<keyword evidence="2" id="KW-0963">Cytoplasm</keyword>
<evidence type="ECO:0000256" key="6">
    <source>
        <dbReference type="ARBA" id="ARBA00023134"/>
    </source>
</evidence>
<evidence type="ECO:0000256" key="4">
    <source>
        <dbReference type="ARBA" id="ARBA00022741"/>
    </source>
</evidence>
<evidence type="ECO:0000259" key="10">
    <source>
        <dbReference type="PROSITE" id="PS51722"/>
    </source>
</evidence>
<dbReference type="FunFam" id="3.30.70.870:FF:000002">
    <property type="entry name" value="Translation elongation factor 2"/>
    <property type="match status" value="1"/>
</dbReference>
<dbReference type="PROSITE" id="PS51722">
    <property type="entry name" value="G_TR_2"/>
    <property type="match status" value="1"/>
</dbReference>
<dbReference type="InterPro" id="IPR009000">
    <property type="entry name" value="Transl_B-barrel_sf"/>
</dbReference>
<dbReference type="GO" id="GO:0043022">
    <property type="term" value="F:ribosome binding"/>
    <property type="evidence" value="ECO:0007669"/>
    <property type="project" value="TreeGrafter"/>
</dbReference>
<dbReference type="InterPro" id="IPR005225">
    <property type="entry name" value="Small_GTP-bd"/>
</dbReference>
<proteinExistence type="predicted"/>
<dbReference type="FunFam" id="3.90.1430.10:FF:000002">
    <property type="entry name" value="Elongation factor like GTPase 1"/>
    <property type="match status" value="1"/>
</dbReference>
<dbReference type="GO" id="GO:0005525">
    <property type="term" value="F:GTP binding"/>
    <property type="evidence" value="ECO:0007669"/>
    <property type="project" value="UniProtKB-KW"/>
</dbReference>
<dbReference type="EMBL" id="KV454208">
    <property type="protein sequence ID" value="ODQ61879.1"/>
    <property type="molecule type" value="Genomic_DNA"/>
</dbReference>
<comment type="catalytic activity">
    <reaction evidence="7">
        <text>GTP + H2O = GDP + phosphate + H(+)</text>
        <dbReference type="Rhea" id="RHEA:19669"/>
        <dbReference type="ChEBI" id="CHEBI:15377"/>
        <dbReference type="ChEBI" id="CHEBI:15378"/>
        <dbReference type="ChEBI" id="CHEBI:37565"/>
        <dbReference type="ChEBI" id="CHEBI:43474"/>
        <dbReference type="ChEBI" id="CHEBI:58189"/>
    </reaction>
</comment>
<evidence type="ECO:0000256" key="3">
    <source>
        <dbReference type="ARBA" id="ARBA00022517"/>
    </source>
</evidence>
<evidence type="ECO:0000256" key="5">
    <source>
        <dbReference type="ARBA" id="ARBA00022801"/>
    </source>
</evidence>
<dbReference type="SUPFAM" id="SSF50447">
    <property type="entry name" value="Translation proteins"/>
    <property type="match status" value="1"/>
</dbReference>
<dbReference type="Gene3D" id="3.90.1430.10">
    <property type="entry name" value="Yeast translation eEF2 (G' domain)"/>
    <property type="match status" value="1"/>
</dbReference>
<evidence type="ECO:0000256" key="7">
    <source>
        <dbReference type="ARBA" id="ARBA00048548"/>
    </source>
</evidence>
<evidence type="ECO:0000256" key="2">
    <source>
        <dbReference type="ARBA" id="ARBA00022490"/>
    </source>
</evidence>
<dbReference type="GO" id="GO:0005829">
    <property type="term" value="C:cytosol"/>
    <property type="evidence" value="ECO:0007669"/>
    <property type="project" value="TreeGrafter"/>
</dbReference>
<evidence type="ECO:0000256" key="9">
    <source>
        <dbReference type="ARBA" id="ARBA00081809"/>
    </source>
</evidence>
<dbReference type="InterPro" id="IPR056752">
    <property type="entry name" value="EFL1"/>
</dbReference>
<dbReference type="GO" id="GO:0042256">
    <property type="term" value="P:cytosolic ribosome assembly"/>
    <property type="evidence" value="ECO:0007669"/>
    <property type="project" value="EnsemblFungi"/>
</dbReference>
<dbReference type="Gene3D" id="3.30.230.10">
    <property type="match status" value="1"/>
</dbReference>
<keyword evidence="4" id="KW-0547">Nucleotide-binding</keyword>
<dbReference type="GO" id="GO:1990904">
    <property type="term" value="C:ribonucleoprotein complex"/>
    <property type="evidence" value="ECO:0007669"/>
    <property type="project" value="TreeGrafter"/>
</dbReference>
<keyword evidence="5" id="KW-0378">Hydrolase</keyword>
<dbReference type="RefSeq" id="XP_019041086.1">
    <property type="nucleotide sequence ID" value="XM_019181388.1"/>
</dbReference>
<dbReference type="PANTHER" id="PTHR42908">
    <property type="entry name" value="TRANSLATION ELONGATION FACTOR-RELATED"/>
    <property type="match status" value="1"/>
</dbReference>
<feature type="domain" description="Tr-type G" evidence="10">
    <location>
        <begin position="16"/>
        <end position="263"/>
    </location>
</feature>
<dbReference type="FunFam" id="3.30.70.240:FF:000006">
    <property type="entry name" value="Elongation factor like GTPase 1"/>
    <property type="match status" value="1"/>
</dbReference>
<dbReference type="SUPFAM" id="SSF54211">
    <property type="entry name" value="Ribosomal protein S5 domain 2-like"/>
    <property type="match status" value="1"/>
</dbReference>
<dbReference type="InterPro" id="IPR014721">
    <property type="entry name" value="Ribsml_uS5_D2-typ_fold_subgr"/>
</dbReference>
<dbReference type="InterPro" id="IPR020568">
    <property type="entry name" value="Ribosomal_Su5_D2-typ_SF"/>
</dbReference>
<dbReference type="FunFam" id="3.40.50.300:FF:000746">
    <property type="entry name" value="Ribosome assembly protein 1"/>
    <property type="match status" value="1"/>
</dbReference>
<dbReference type="SMART" id="SM00838">
    <property type="entry name" value="EFG_C"/>
    <property type="match status" value="1"/>
</dbReference>
<evidence type="ECO:0000256" key="1">
    <source>
        <dbReference type="ARBA" id="ARBA00004496"/>
    </source>
</evidence>
<dbReference type="SUPFAM" id="SSF52540">
    <property type="entry name" value="P-loop containing nucleoside triphosphate hydrolases"/>
    <property type="match status" value="1"/>
</dbReference>
<dbReference type="Gene3D" id="2.40.30.10">
    <property type="entry name" value="Translation factors"/>
    <property type="match status" value="1"/>
</dbReference>
<dbReference type="Gene3D" id="3.40.50.300">
    <property type="entry name" value="P-loop containing nucleotide triphosphate hydrolases"/>
    <property type="match status" value="1"/>
</dbReference>
<dbReference type="AlphaFoldDB" id="A0A1E3P8Z1"/>
<dbReference type="Gene3D" id="3.30.70.240">
    <property type="match status" value="1"/>
</dbReference>
<dbReference type="STRING" id="683960.A0A1E3P8Z1"/>
<accession>A0A1E3P8Z1</accession>
<dbReference type="CDD" id="cd04096">
    <property type="entry name" value="eEF2_snRNP_like_C"/>
    <property type="match status" value="1"/>
</dbReference>
<organism evidence="11 12">
    <name type="scientific">Wickerhamomyces anomalus (strain ATCC 58044 / CBS 1984 / NCYC 433 / NRRL Y-366-8)</name>
    <name type="common">Yeast</name>
    <name type="synonym">Hansenula anomala</name>
    <dbReference type="NCBI Taxonomy" id="683960"/>
    <lineage>
        <taxon>Eukaryota</taxon>
        <taxon>Fungi</taxon>
        <taxon>Dikarya</taxon>
        <taxon>Ascomycota</taxon>
        <taxon>Saccharomycotina</taxon>
        <taxon>Saccharomycetes</taxon>
        <taxon>Phaffomycetales</taxon>
        <taxon>Wickerhamomycetaceae</taxon>
        <taxon>Wickerhamomyces</taxon>
    </lineage>
</organism>
<name>A0A1E3P8Z1_WICAA</name>
<gene>
    <name evidence="11" type="ORF">WICANDRAFT_27579</name>
</gene>
<dbReference type="Proteomes" id="UP000094112">
    <property type="component" value="Unassembled WGS sequence"/>
</dbReference>
<dbReference type="CDD" id="cd16261">
    <property type="entry name" value="EF2_snRNP_III"/>
    <property type="match status" value="1"/>
</dbReference>
<dbReference type="CDD" id="cd16268">
    <property type="entry name" value="EF2_II"/>
    <property type="match status" value="1"/>
</dbReference>
<keyword evidence="6" id="KW-0342">GTP-binding</keyword>
<dbReference type="PANTHER" id="PTHR42908:SF3">
    <property type="entry name" value="ELONGATION FACTOR-LIKE GTPASE 1"/>
    <property type="match status" value="1"/>
</dbReference>
<evidence type="ECO:0000313" key="12">
    <source>
        <dbReference type="Proteomes" id="UP000094112"/>
    </source>
</evidence>
<dbReference type="Pfam" id="PF00009">
    <property type="entry name" value="GTP_EFTU"/>
    <property type="match status" value="1"/>
</dbReference>